<proteinExistence type="predicted"/>
<organism evidence="2 3">
    <name type="scientific">Heligmosomoides polygyrus</name>
    <name type="common">Parasitic roundworm</name>
    <dbReference type="NCBI Taxonomy" id="6339"/>
    <lineage>
        <taxon>Eukaryota</taxon>
        <taxon>Metazoa</taxon>
        <taxon>Ecdysozoa</taxon>
        <taxon>Nematoda</taxon>
        <taxon>Chromadorea</taxon>
        <taxon>Rhabditida</taxon>
        <taxon>Rhabditina</taxon>
        <taxon>Rhabditomorpha</taxon>
        <taxon>Strongyloidea</taxon>
        <taxon>Heligmosomidae</taxon>
        <taxon>Heligmosomoides</taxon>
    </lineage>
</organism>
<evidence type="ECO:0000313" key="2">
    <source>
        <dbReference type="Proteomes" id="UP000050761"/>
    </source>
</evidence>
<accession>A0A3P7ZTJ7</accession>
<dbReference type="EMBL" id="UZAH01026980">
    <property type="protein sequence ID" value="VDO87394.1"/>
    <property type="molecule type" value="Genomic_DNA"/>
</dbReference>
<keyword evidence="2" id="KW-1185">Reference proteome</keyword>
<dbReference type="AlphaFoldDB" id="A0A183FSV8"/>
<evidence type="ECO:0000313" key="1">
    <source>
        <dbReference type="EMBL" id="VDO87394.1"/>
    </source>
</evidence>
<evidence type="ECO:0000313" key="3">
    <source>
        <dbReference type="WBParaSite" id="HPBE_0001108701-mRNA-1"/>
    </source>
</evidence>
<dbReference type="WBParaSite" id="HPBE_0001108701-mRNA-1">
    <property type="protein sequence ID" value="HPBE_0001108701-mRNA-1"/>
    <property type="gene ID" value="HPBE_0001108701"/>
</dbReference>
<dbReference type="Proteomes" id="UP000050761">
    <property type="component" value="Unassembled WGS sequence"/>
</dbReference>
<reference evidence="1 2" key="1">
    <citation type="submission" date="2018-11" db="EMBL/GenBank/DDBJ databases">
        <authorList>
            <consortium name="Pathogen Informatics"/>
        </authorList>
    </citation>
    <scope>NUCLEOTIDE SEQUENCE [LARGE SCALE GENOMIC DNA]</scope>
</reference>
<sequence>MDAREMVEVAKMSAMSMKNNIIGMIPLLESIAEPFQAAGLHPRSSPEDVYPEIVVKDFLRSLKEYVQSEVSIPKEYHRKSTRPPIDRVRGAISKQKGSTRWTNRRGHNIMPMMMAPPFPNMLPQFQCFPCHPR</sequence>
<protein>
    <submittedName>
        <fullName evidence="3">Vacuolar protein sorting-associated protein 28 homolog</fullName>
    </submittedName>
</protein>
<gene>
    <name evidence="1" type="ORF">HPBE_LOCUS11088</name>
</gene>
<name>A0A183FSV8_HELPZ</name>
<dbReference type="OrthoDB" id="5896886at2759"/>
<reference evidence="3" key="2">
    <citation type="submission" date="2019-09" db="UniProtKB">
        <authorList>
            <consortium name="WormBaseParasite"/>
        </authorList>
    </citation>
    <scope>IDENTIFICATION</scope>
</reference>
<accession>A0A183FSV8</accession>